<sequence length="272" mass="29244">MTRVHETGRAVLVLRGCHFGSESRRGEASGPCVRMYPFGRRTSRPCRPASPSRILPSCNGFVGELANSVAAAAGLVLAAWAAAAGTVGRGRSAREPCKCGGRALRLANGALASAARQWRSGGIGRSAAAAARLLAVQRWTRHGGDRARRRCRRCRTTLPCAFIPARRHGAARSERCANGPWNPRHRRASAPPAQRPLARGGMLQPRCAGVNAARALPVQPATRSTPFWPPGGVPSNWVRAATSSACRRMRPISRMMRMSSWRSSRLATTSRL</sequence>
<gene>
    <name evidence="2" type="ORF">XTGNCPPB3709_0255</name>
</gene>
<organism evidence="2 3">
    <name type="scientific">Xanthomonas graminis pv. graminis</name>
    <dbReference type="NCBI Taxonomy" id="134874"/>
    <lineage>
        <taxon>Bacteria</taxon>
        <taxon>Pseudomonadati</taxon>
        <taxon>Pseudomonadota</taxon>
        <taxon>Gammaproteobacteria</taxon>
        <taxon>Lysobacterales</taxon>
        <taxon>Lysobacteraceae</taxon>
        <taxon>Xanthomonas</taxon>
        <taxon>Xanthomonas translucens group</taxon>
        <taxon>Xanthomonas graminis</taxon>
    </lineage>
</organism>
<reference evidence="3" key="1">
    <citation type="submission" date="2016-07" db="EMBL/GenBank/DDBJ databases">
        <authorList>
            <person name="Florea S."/>
            <person name="Webb J.S."/>
            <person name="Jaromczyk J."/>
            <person name="Schardl C.L."/>
        </authorList>
    </citation>
    <scope>NUCLEOTIDE SEQUENCE [LARGE SCALE GENOMIC DNA]</scope>
</reference>
<name>A0A1M4IA60_9XANT</name>
<proteinExistence type="predicted"/>
<accession>A0A1M4IA60</accession>
<feature type="region of interest" description="Disordered" evidence="1">
    <location>
        <begin position="174"/>
        <end position="196"/>
    </location>
</feature>
<evidence type="ECO:0000313" key="3">
    <source>
        <dbReference type="Proteomes" id="UP000184997"/>
    </source>
</evidence>
<protein>
    <submittedName>
        <fullName evidence="2">Uncharacterized protein</fullName>
    </submittedName>
</protein>
<dbReference type="EMBL" id="FLUK01000031">
    <property type="protein sequence ID" value="SBV86360.1"/>
    <property type="molecule type" value="Genomic_DNA"/>
</dbReference>
<evidence type="ECO:0000313" key="2">
    <source>
        <dbReference type="EMBL" id="SBV86360.1"/>
    </source>
</evidence>
<dbReference type="Proteomes" id="UP000184997">
    <property type="component" value="Unassembled WGS sequence"/>
</dbReference>
<dbReference type="AlphaFoldDB" id="A0A1M4IA60"/>
<evidence type="ECO:0000256" key="1">
    <source>
        <dbReference type="SAM" id="MobiDB-lite"/>
    </source>
</evidence>